<dbReference type="STRING" id="685588.A0A067TGL3"/>
<evidence type="ECO:0000313" key="4">
    <source>
        <dbReference type="EMBL" id="KDR79044.1"/>
    </source>
</evidence>
<comment type="subcellular location">
    <subcellularLocation>
        <location evidence="2">Nucleus</location>
    </subcellularLocation>
</comment>
<dbReference type="PROSITE" id="PS51037">
    <property type="entry name" value="YEATS"/>
    <property type="match status" value="1"/>
</dbReference>
<dbReference type="InterPro" id="IPR055127">
    <property type="entry name" value="YEATS2_3HBD"/>
</dbReference>
<dbReference type="Proteomes" id="UP000027222">
    <property type="component" value="Unassembled WGS sequence"/>
</dbReference>
<dbReference type="InterPro" id="IPR038704">
    <property type="entry name" value="YEAST_sf"/>
</dbReference>
<feature type="domain" description="YEATS" evidence="3">
    <location>
        <begin position="351"/>
        <end position="511"/>
    </location>
</feature>
<accession>A0A067TGL3</accession>
<reference evidence="5" key="1">
    <citation type="journal article" date="2014" name="Proc. Natl. Acad. Sci. U.S.A.">
        <title>Extensive sampling of basidiomycete genomes demonstrates inadequacy of the white-rot/brown-rot paradigm for wood decay fungi.</title>
        <authorList>
            <person name="Riley R."/>
            <person name="Salamov A.A."/>
            <person name="Brown D.W."/>
            <person name="Nagy L.G."/>
            <person name="Floudas D."/>
            <person name="Held B.W."/>
            <person name="Levasseur A."/>
            <person name="Lombard V."/>
            <person name="Morin E."/>
            <person name="Otillar R."/>
            <person name="Lindquist E.A."/>
            <person name="Sun H."/>
            <person name="LaButti K.M."/>
            <person name="Schmutz J."/>
            <person name="Jabbour D."/>
            <person name="Luo H."/>
            <person name="Baker S.E."/>
            <person name="Pisabarro A.G."/>
            <person name="Walton J.D."/>
            <person name="Blanchette R.A."/>
            <person name="Henrissat B."/>
            <person name="Martin F."/>
            <person name="Cullen D."/>
            <person name="Hibbett D.S."/>
            <person name="Grigoriev I.V."/>
        </authorList>
    </citation>
    <scope>NUCLEOTIDE SEQUENCE [LARGE SCALE GENOMIC DNA]</scope>
    <source>
        <strain evidence="5">CBS 339.88</strain>
    </source>
</reference>
<evidence type="ECO:0000259" key="3">
    <source>
        <dbReference type="PROSITE" id="PS51037"/>
    </source>
</evidence>
<sequence length="927" mass="102765">MPATKRRKLSSQDGSADITESFLSEVTAEIETEIALKQQLTGTLESRIAWALMLQESIKEESRTPSQDTYRSVALEALSVVEQTFDHILCRDPIAPPSIHIDRAARPAPRKVVPFNFKTKPSFLYIRSDALVNGGDGQNHLYLLRCPACARTRFTSLQGLLNHARLTHNLEWGTHDECIRACAVVDDELDVDSGIEVGLGPGGVLPGLRTIFEMAVGTPSIREDTVGFGTAPISAGAKAPSSAANHLIQTLGFHGDSPALAPFLGKEVVRRQIKVCEEDCEVDFESVPAFSSQRHSRPWKMSFTPRNFAEYSEEDSGNGTLEFMDPPKGDMGFDKGGIVRKPENTENVISGQSRFHFMTRIIITDRSLWIPVDQRAEGQQIHSHKWMISVDSPSYTHHITTVLNSVQVTPSDPSVSIPTPPVTSSPPFVVVGFSDRPFLARVELSFSGAVSRLLESGLAEQKVVFEHWIELDPLNGQAQFTGQDQVVDVELDKNTVLKSPQLGYTPIGAKSLWNQVIEPRVVLKTKEERVIQDLWQLSEAARSLLDRLVKQFPMTLSNAKGPRSQASMMPYTLMNSPAELSTLVVGRRKAIEWGRSRAIQDAYNRKAKYLQDQTIMTLSVADVYSWLSDNGHFLRKKEFKKETHIKQQIPGIKLDEGGQLQEQGPHWCRTCGLEANIHSRTVPKKEVLEDGGLPREPDRRSAAGVSTIASDEGCHIVSRVLHVAKLPRTDIRKVHPIRDPRLNGYQSAKFTILHGVSLSPSADPSLTWSIHKLVQDLDLSKFRPSMEPEPADAQRQLLSFPLEEFGRHRMEVDRNLGPLGLLALVTGQFLRVLVNGGLEVADRDKVIASCILPSERVSERAFGKKVAPRILTPTHILSGILTRGRNLTNSFDTVVLSSLSRLGVDVDSDGVTRCRQGEAEARVKLEE</sequence>
<dbReference type="InterPro" id="IPR055129">
    <property type="entry name" value="YEATS_dom"/>
</dbReference>
<evidence type="ECO:0000256" key="2">
    <source>
        <dbReference type="PROSITE-ProRule" id="PRU00376"/>
    </source>
</evidence>
<protein>
    <recommendedName>
        <fullName evidence="3">YEATS domain-containing protein</fullName>
    </recommendedName>
</protein>
<dbReference type="EMBL" id="KL142374">
    <property type="protein sequence ID" value="KDR79044.1"/>
    <property type="molecule type" value="Genomic_DNA"/>
</dbReference>
<dbReference type="GO" id="GO:0005634">
    <property type="term" value="C:nucleus"/>
    <property type="evidence" value="ECO:0007669"/>
    <property type="project" value="UniProtKB-SubCell"/>
</dbReference>
<dbReference type="Gene3D" id="2.60.40.1970">
    <property type="entry name" value="YEATS domain"/>
    <property type="match status" value="1"/>
</dbReference>
<keyword evidence="5" id="KW-1185">Reference proteome</keyword>
<proteinExistence type="predicted"/>
<keyword evidence="1 2" id="KW-0539">Nucleus</keyword>
<gene>
    <name evidence="4" type="ORF">GALMADRAFT_224295</name>
</gene>
<name>A0A067TGL3_GALM3</name>
<dbReference type="AlphaFoldDB" id="A0A067TGL3"/>
<organism evidence="4 5">
    <name type="scientific">Galerina marginata (strain CBS 339.88)</name>
    <dbReference type="NCBI Taxonomy" id="685588"/>
    <lineage>
        <taxon>Eukaryota</taxon>
        <taxon>Fungi</taxon>
        <taxon>Dikarya</taxon>
        <taxon>Basidiomycota</taxon>
        <taxon>Agaricomycotina</taxon>
        <taxon>Agaricomycetes</taxon>
        <taxon>Agaricomycetidae</taxon>
        <taxon>Agaricales</taxon>
        <taxon>Agaricineae</taxon>
        <taxon>Strophariaceae</taxon>
        <taxon>Galerina</taxon>
    </lineage>
</organism>
<dbReference type="Pfam" id="PF22951">
    <property type="entry name" value="3HBD"/>
    <property type="match status" value="1"/>
</dbReference>
<dbReference type="OrthoDB" id="1741717at2759"/>
<evidence type="ECO:0000313" key="5">
    <source>
        <dbReference type="Proteomes" id="UP000027222"/>
    </source>
</evidence>
<evidence type="ECO:0000256" key="1">
    <source>
        <dbReference type="ARBA" id="ARBA00023242"/>
    </source>
</evidence>
<dbReference type="HOGENOM" id="CLU_012846_0_0_1"/>